<accession>A0A409YWF6</accession>
<dbReference type="EMBL" id="NHYE01000135">
    <property type="protein sequence ID" value="PPR07320.1"/>
    <property type="molecule type" value="Genomic_DNA"/>
</dbReference>
<keyword evidence="2" id="KW-1185">Reference proteome</keyword>
<name>A0A409YWF6_9AGAR</name>
<evidence type="ECO:0000313" key="2">
    <source>
        <dbReference type="Proteomes" id="UP000284706"/>
    </source>
</evidence>
<proteinExistence type="predicted"/>
<protein>
    <submittedName>
        <fullName evidence="1">Uncharacterized protein</fullName>
    </submittedName>
</protein>
<organism evidence="1 2">
    <name type="scientific">Gymnopilus dilepis</name>
    <dbReference type="NCBI Taxonomy" id="231916"/>
    <lineage>
        <taxon>Eukaryota</taxon>
        <taxon>Fungi</taxon>
        <taxon>Dikarya</taxon>
        <taxon>Basidiomycota</taxon>
        <taxon>Agaricomycotina</taxon>
        <taxon>Agaricomycetes</taxon>
        <taxon>Agaricomycetidae</taxon>
        <taxon>Agaricales</taxon>
        <taxon>Agaricineae</taxon>
        <taxon>Hymenogastraceae</taxon>
        <taxon>Gymnopilus</taxon>
    </lineage>
</organism>
<sequence length="158" mass="17278">MNVSHGGGSTTPGNLQNSVPNAAVIAELTQMDCFKRLAGFSSSVMASQAPRLYNYYVEHLAALHAEYPGLKRLFSSSVFAAESFNFGPRTACFPIPPSKKVNRGLHLLNIPPEAYLDGLSDAVSLRKIISRPCRSKNWKLSSRRMLDVGFTDYHCGGL</sequence>
<dbReference type="AlphaFoldDB" id="A0A409YWF6"/>
<reference evidence="1 2" key="1">
    <citation type="journal article" date="2018" name="Evol. Lett.">
        <title>Horizontal gene cluster transfer increased hallucinogenic mushroom diversity.</title>
        <authorList>
            <person name="Reynolds H.T."/>
            <person name="Vijayakumar V."/>
            <person name="Gluck-Thaler E."/>
            <person name="Korotkin H.B."/>
            <person name="Matheny P.B."/>
            <person name="Slot J.C."/>
        </authorList>
    </citation>
    <scope>NUCLEOTIDE SEQUENCE [LARGE SCALE GENOMIC DNA]</scope>
    <source>
        <strain evidence="1 2">SRW20</strain>
    </source>
</reference>
<dbReference type="Proteomes" id="UP000284706">
    <property type="component" value="Unassembled WGS sequence"/>
</dbReference>
<evidence type="ECO:0000313" key="1">
    <source>
        <dbReference type="EMBL" id="PPR07320.1"/>
    </source>
</evidence>
<dbReference type="STRING" id="231916.A0A409YWF6"/>
<dbReference type="OrthoDB" id="3025143at2759"/>
<dbReference type="InParanoid" id="A0A409YWF6"/>
<comment type="caution">
    <text evidence="1">The sequence shown here is derived from an EMBL/GenBank/DDBJ whole genome shotgun (WGS) entry which is preliminary data.</text>
</comment>
<gene>
    <name evidence="1" type="ORF">CVT26_013680</name>
</gene>